<keyword evidence="1" id="KW-0732">Signal</keyword>
<evidence type="ECO:0008006" key="4">
    <source>
        <dbReference type="Google" id="ProtNLM"/>
    </source>
</evidence>
<feature type="signal peptide" evidence="1">
    <location>
        <begin position="1"/>
        <end position="33"/>
    </location>
</feature>
<organism evidence="2 3">
    <name type="scientific">Hymenobacter artigasi</name>
    <dbReference type="NCBI Taxonomy" id="2719616"/>
    <lineage>
        <taxon>Bacteria</taxon>
        <taxon>Pseudomonadati</taxon>
        <taxon>Bacteroidota</taxon>
        <taxon>Cytophagia</taxon>
        <taxon>Cytophagales</taxon>
        <taxon>Hymenobacteraceae</taxon>
        <taxon>Hymenobacter</taxon>
    </lineage>
</organism>
<accession>A0ABX1HM47</accession>
<feature type="chain" id="PRO_5045342638" description="T9SS type A sorting domain-containing protein" evidence="1">
    <location>
        <begin position="34"/>
        <end position="1824"/>
    </location>
</feature>
<evidence type="ECO:0000313" key="2">
    <source>
        <dbReference type="EMBL" id="NKI90959.1"/>
    </source>
</evidence>
<dbReference type="EMBL" id="JAAVTK010000012">
    <property type="protein sequence ID" value="NKI90959.1"/>
    <property type="molecule type" value="Genomic_DNA"/>
</dbReference>
<dbReference type="RefSeq" id="WP_168674542.1">
    <property type="nucleotide sequence ID" value="NZ_JAAVTK010000012.1"/>
</dbReference>
<comment type="caution">
    <text evidence="2">The sequence shown here is derived from an EMBL/GenBank/DDBJ whole genome shotgun (WGS) entry which is preliminary data.</text>
</comment>
<sequence>MRFSLPGSWLASAALRCFCLLLCLLGLSATARAASYYWVGNTGTWTDMSHWASTSGGAGNAYANVPKNIDNVYFDATSFTANSQRVTIVGTVTCRDMTWSGNVRQATFVQGASGVLEINGDLHYTATMATTPVINVPHRMLAAATGAVVDMQGVPFGTTLLFDNAAGGWAFTSTFNGASGAVVNISAARLVSFGSVSLTFSTLTTYTGSTAVASTVAGTLDLGSSTTTLLVQATPGALNLSNPNLTLTAGTSTLNVGAGALTNYTSPVSFTTGKAFAFNTVAVNSGNGVVFNVANSSFNALTVSSRATLNSAATISAGGSLTLGPDAALLVGTGSTKVLSFGSGATLATSGGCAGLGTVQSMLAGSPAILARSGGWASAPLSYAVLQDLTFTDGSSGYPANGAAVATASANQGGTSGIAITGLPVTDLYWVGNSGRWHDASHWAGTSGGPAGGATCLPNVFTNVHFDANSFTAPGQAVTLDLTGQQCRDMDWTGVTNKPMLSATSRCMLTVAGSLTLVGPASLTQALAADVFLGQPGGGSYSLTTAGQPLAAHLWFRTPGGTYALLDDVTTTGRVFVESGTFTTNDHVISAQAFSSGYAFNYGVYSTGSGPAGPRSLSPPTVNLGASVLNLLGTNTRNDANAAVSNYAWDVASITAAGITTTPVVLNAGSSTINLLNGNNTAFYNSIFRGGLGLTYGTVTFANNTGGASATIIGNTTASDTFQNLLFYGSATIGSNNNLNGQLLLSPGKTYLFPNAATQAFRSGATLNATGTCANFITITGPSSAAATSFVSAGNGPLQYVIMQYTAFSGGATWQDQSGLDNGNNLGISITPPPARTLYWVGGGGNWNDAAHWSLSSGGPGGECTPSLVDNVLVDAGSVTTTGQTLTIDLAASNCRSIDCSGLTNGKNLALRSVAGNLLSVYGSVTWAAAPNMTLALAGGLLILGPGTASTLTSAGQRLTGNLNLNVPGGSVTLADPFSSTAGITHTAGTFSTNDQPVSILNYATSGVLAKALQLGASPLTVNGSWVVAITANLTVTPGTSLLTVNASAFTGGGQSYNDVLIDNPLTVIALSGNNTFHNLQLTGSTNILGSNTINGTLTFFPGRAYVFTAATTTKFGPSATLASVGLSNNPVTLQSTVNGSLFTWTKATGGICADYTYIRDSRATGGAYFEAGRNGANDQGNNPGWSFGFLPRADYANRTTCPAEGAHTLRLDFTAYDGINNVTGLALTTAQFPLTLRIHNLTANTYEDVSAPATPYYYPIATSAATTQYQVVALTTAANSGCGSTSNTNLSTFPLVTDALLAGPAGTWSGNSIAADGNWLDCHNWASGTLPNATTDATINRNTTSVSLGNSLIASIPVQPTLNAAGAAVHTLTMPAGTTLTLGSNGQLAVAGNWVNTGTVTPAATSQVTFQGSSAQTLTGGTFGSVVVNNPAGLTLATDASTSGNLVLNAGLITTGSRKWVHGNASAPSLSGYSAGSYVAGTLRRALTPNVAATYAFPVGTASQYALYELIDNNLRGAGFGTIDASFGPKPGTDANLTYHEPGYRTPYSTVHSAGVWTLTPGTQPSAGSYDAKVSLLPFSSLTDNYFAILKRPDTSTDAADWTGGGGSLNPDGGAGRLRANGYALRLGLSSFSQFGLGLTLGASPLPVTLARFTATASGPCDVRLDWTTASETQSDRFELERSPDGRSFVKIAAITSRNSPGGSTYRYLDQQPGAGVNYYRLRLIDLDHTSTYSPITVLTGACGTASTVRLVPNPTTSSVRLLGLYLGQTLHIYASDGRLVFAGPATEADQELEVSGWSPGLYLVYIRNADGGLAGAQKLLKQ</sequence>
<evidence type="ECO:0000313" key="3">
    <source>
        <dbReference type="Proteomes" id="UP000717634"/>
    </source>
</evidence>
<proteinExistence type="predicted"/>
<keyword evidence="3" id="KW-1185">Reference proteome</keyword>
<evidence type="ECO:0000256" key="1">
    <source>
        <dbReference type="SAM" id="SignalP"/>
    </source>
</evidence>
<name>A0ABX1HM47_9BACT</name>
<reference evidence="2 3" key="1">
    <citation type="submission" date="2020-03" db="EMBL/GenBank/DDBJ databases">
        <title>Genomic Encyclopedia of Type Strains, Phase IV (KMG-V): Genome sequencing to study the core and pangenomes of soil and plant-associated prokaryotes.</title>
        <authorList>
            <person name="Whitman W."/>
        </authorList>
    </citation>
    <scope>NUCLEOTIDE SEQUENCE [LARGE SCALE GENOMIC DNA]</scope>
    <source>
        <strain evidence="2 3">1B</strain>
    </source>
</reference>
<gene>
    <name evidence="2" type="ORF">HBN54_003571</name>
</gene>
<protein>
    <recommendedName>
        <fullName evidence="4">T9SS type A sorting domain-containing protein</fullName>
    </recommendedName>
</protein>
<dbReference type="Proteomes" id="UP000717634">
    <property type="component" value="Unassembled WGS sequence"/>
</dbReference>